<dbReference type="Pfam" id="PF00237">
    <property type="entry name" value="Ribosomal_L22"/>
    <property type="match status" value="1"/>
</dbReference>
<comment type="caution">
    <text evidence="11">The sequence shown here is derived from an EMBL/GenBank/DDBJ whole genome shotgun (WGS) entry which is preliminary data.</text>
</comment>
<evidence type="ECO:0000256" key="1">
    <source>
        <dbReference type="ARBA" id="ARBA00009451"/>
    </source>
</evidence>
<dbReference type="Proteomes" id="UP000178574">
    <property type="component" value="Unassembled WGS sequence"/>
</dbReference>
<comment type="subunit">
    <text evidence="7 9">Part of the 50S ribosomal subunit.</text>
</comment>
<sequence>MNDVKAELNYVRIAPRKMRLVANMVKGMDVSRAQTQLLFLTKRSSHPLLKLLRSAIANAKNNFRLDESDLVVKNIVVDGGPVLKRFRARAFGRAARIRKRASHVTLVLGTKK</sequence>
<dbReference type="InterPro" id="IPR047867">
    <property type="entry name" value="Ribosomal_uL22_bac/org-type"/>
</dbReference>
<evidence type="ECO:0000256" key="7">
    <source>
        <dbReference type="HAMAP-Rule" id="MF_01331"/>
    </source>
</evidence>
<dbReference type="NCBIfam" id="TIGR01044">
    <property type="entry name" value="rplV_bact"/>
    <property type="match status" value="1"/>
</dbReference>
<evidence type="ECO:0000256" key="4">
    <source>
        <dbReference type="ARBA" id="ARBA00022980"/>
    </source>
</evidence>
<keyword evidence="4 7" id="KW-0689">Ribosomal protein</keyword>
<evidence type="ECO:0000256" key="9">
    <source>
        <dbReference type="RuleBase" id="RU004006"/>
    </source>
</evidence>
<proteinExistence type="inferred from homology"/>
<keyword evidence="2 7" id="KW-0699">rRNA-binding</keyword>
<protein>
    <recommendedName>
        <fullName evidence="6 7">Large ribosomal subunit protein uL22</fullName>
    </recommendedName>
</protein>
<reference evidence="11 12" key="1">
    <citation type="journal article" date="2016" name="Nat. Commun.">
        <title>Thousands of microbial genomes shed light on interconnected biogeochemical processes in an aquifer system.</title>
        <authorList>
            <person name="Anantharaman K."/>
            <person name="Brown C.T."/>
            <person name="Hug L.A."/>
            <person name="Sharon I."/>
            <person name="Castelle C.J."/>
            <person name="Probst A.J."/>
            <person name="Thomas B.C."/>
            <person name="Singh A."/>
            <person name="Wilkins M.J."/>
            <person name="Karaoz U."/>
            <person name="Brodie E.L."/>
            <person name="Williams K.H."/>
            <person name="Hubbard S.S."/>
            <person name="Banfield J.F."/>
        </authorList>
    </citation>
    <scope>NUCLEOTIDE SEQUENCE [LARGE SCALE GENOMIC DNA]</scope>
</reference>
<dbReference type="GO" id="GO:0022625">
    <property type="term" value="C:cytosolic large ribosomal subunit"/>
    <property type="evidence" value="ECO:0007669"/>
    <property type="project" value="TreeGrafter"/>
</dbReference>
<evidence type="ECO:0000256" key="8">
    <source>
        <dbReference type="RuleBase" id="RU004005"/>
    </source>
</evidence>
<dbReference type="Gene3D" id="3.90.470.10">
    <property type="entry name" value="Ribosomal protein L22/L17"/>
    <property type="match status" value="1"/>
</dbReference>
<dbReference type="CDD" id="cd00336">
    <property type="entry name" value="Ribosomal_L22"/>
    <property type="match status" value="1"/>
</dbReference>
<dbReference type="InterPro" id="IPR005727">
    <property type="entry name" value="Ribosomal_uL22_bac/chlpt-type"/>
</dbReference>
<evidence type="ECO:0000313" key="12">
    <source>
        <dbReference type="Proteomes" id="UP000178574"/>
    </source>
</evidence>
<dbReference type="GO" id="GO:0006412">
    <property type="term" value="P:translation"/>
    <property type="evidence" value="ECO:0007669"/>
    <property type="project" value="UniProtKB-UniRule"/>
</dbReference>
<organism evidence="11 12">
    <name type="scientific">Candidatus Sungbacteria bacterium RIFCSPHIGHO2_01_FULL_50_25</name>
    <dbReference type="NCBI Taxonomy" id="1802265"/>
    <lineage>
        <taxon>Bacteria</taxon>
        <taxon>Candidatus Sungiibacteriota</taxon>
    </lineage>
</organism>
<evidence type="ECO:0000256" key="6">
    <source>
        <dbReference type="ARBA" id="ARBA00035207"/>
    </source>
</evidence>
<evidence type="ECO:0000256" key="2">
    <source>
        <dbReference type="ARBA" id="ARBA00022730"/>
    </source>
</evidence>
<dbReference type="AlphaFoldDB" id="A0A1G2K7V2"/>
<dbReference type="PROSITE" id="PS00464">
    <property type="entry name" value="RIBOSOMAL_L22"/>
    <property type="match status" value="1"/>
</dbReference>
<comment type="similarity">
    <text evidence="1 7 8">Belongs to the universal ribosomal protein uL22 family.</text>
</comment>
<dbReference type="InterPro" id="IPR018260">
    <property type="entry name" value="Ribosomal_uL22_CS"/>
</dbReference>
<dbReference type="GO" id="GO:0019843">
    <property type="term" value="F:rRNA binding"/>
    <property type="evidence" value="ECO:0007669"/>
    <property type="project" value="UniProtKB-UniRule"/>
</dbReference>
<dbReference type="EMBL" id="MHQD01000031">
    <property type="protein sequence ID" value="OGZ95534.1"/>
    <property type="molecule type" value="Genomic_DNA"/>
</dbReference>
<dbReference type="InterPro" id="IPR036394">
    <property type="entry name" value="Ribosomal_uL22_sf"/>
</dbReference>
<dbReference type="GO" id="GO:0003735">
    <property type="term" value="F:structural constituent of ribosome"/>
    <property type="evidence" value="ECO:0007669"/>
    <property type="project" value="InterPro"/>
</dbReference>
<accession>A0A1G2K7V2</accession>
<evidence type="ECO:0000256" key="5">
    <source>
        <dbReference type="ARBA" id="ARBA00023274"/>
    </source>
</evidence>
<dbReference type="PANTHER" id="PTHR13501">
    <property type="entry name" value="CHLOROPLAST 50S RIBOSOMAL PROTEIN L22-RELATED"/>
    <property type="match status" value="1"/>
</dbReference>
<dbReference type="PANTHER" id="PTHR13501:SF8">
    <property type="entry name" value="LARGE RIBOSOMAL SUBUNIT PROTEIN UL22M"/>
    <property type="match status" value="1"/>
</dbReference>
<comment type="function">
    <text evidence="7 10">This protein binds specifically to 23S rRNA; its binding is stimulated by other ribosomal proteins, e.g., L4, L17, and L20. It is important during the early stages of 50S assembly. It makes multiple contacts with different domains of the 23S rRNA in the assembled 50S subunit and ribosome.</text>
</comment>
<evidence type="ECO:0000313" key="11">
    <source>
        <dbReference type="EMBL" id="OGZ95534.1"/>
    </source>
</evidence>
<keyword evidence="3 7" id="KW-0694">RNA-binding</keyword>
<keyword evidence="5 7" id="KW-0687">Ribonucleoprotein</keyword>
<gene>
    <name evidence="7" type="primary">rplV</name>
    <name evidence="11" type="ORF">A2847_01075</name>
</gene>
<name>A0A1G2K7V2_9BACT</name>
<evidence type="ECO:0000256" key="10">
    <source>
        <dbReference type="RuleBase" id="RU004008"/>
    </source>
</evidence>
<comment type="function">
    <text evidence="7">The globular domain of the protein is located near the polypeptide exit tunnel on the outside of the subunit, while an extended beta-hairpin is found that lines the wall of the exit tunnel in the center of the 70S ribosome.</text>
</comment>
<dbReference type="InterPro" id="IPR001063">
    <property type="entry name" value="Ribosomal_uL22"/>
</dbReference>
<dbReference type="HAMAP" id="MF_01331_B">
    <property type="entry name" value="Ribosomal_uL22_B"/>
    <property type="match status" value="1"/>
</dbReference>
<dbReference type="SUPFAM" id="SSF54843">
    <property type="entry name" value="Ribosomal protein L22"/>
    <property type="match status" value="1"/>
</dbReference>
<evidence type="ECO:0000256" key="3">
    <source>
        <dbReference type="ARBA" id="ARBA00022884"/>
    </source>
</evidence>